<evidence type="ECO:0008006" key="4">
    <source>
        <dbReference type="Google" id="ProtNLM"/>
    </source>
</evidence>
<evidence type="ECO:0000313" key="2">
    <source>
        <dbReference type="EMBL" id="ACM56508.1"/>
    </source>
</evidence>
<dbReference type="AlphaFoldDB" id="B9LMC0"/>
<evidence type="ECO:0000256" key="1">
    <source>
        <dbReference type="SAM" id="MobiDB-lite"/>
    </source>
</evidence>
<feature type="region of interest" description="Disordered" evidence="1">
    <location>
        <begin position="264"/>
        <end position="444"/>
    </location>
</feature>
<feature type="compositionally biased region" description="Basic and acidic residues" evidence="1">
    <location>
        <begin position="264"/>
        <end position="274"/>
    </location>
</feature>
<dbReference type="eggNOG" id="arCOG06273">
    <property type="taxonomic scope" value="Archaea"/>
</dbReference>
<evidence type="ECO:0000313" key="3">
    <source>
        <dbReference type="Proteomes" id="UP000000740"/>
    </source>
</evidence>
<gene>
    <name evidence="2" type="ordered locus">Hlac_0910</name>
</gene>
<keyword evidence="3" id="KW-1185">Reference proteome</keyword>
<feature type="compositionally biased region" description="Gly residues" evidence="1">
    <location>
        <begin position="302"/>
        <end position="322"/>
    </location>
</feature>
<sequence length="468" mass="46950">MSAESVPSGQILPIDISSTYNTSLVHIDNTSTNTTVATINLETPEEGQTTLGFNTYAAANGSLNESVSVTGSGASIESVTTPGANGTLPPGTYEIAVRSEHGIAETSDNATVTLARRSTNGLTTYAGTGVTRSDLGSAAAVRDAIEGDTLSQSERVGTNDTVVYAVNASGLAGLPAARNATVETGNDLDRLDGFEFGVRSAGGDDGLTTSDTLGETPRNSTVHVDETGLYVIADGTDALPTNRESEPGEEFIAEFRVIDDRLREAASDPPDGHRVTSTVTFADTDRGSLPGGDRERIASGGPVAGGGNGNGGGSTGTGGSAGGTAPTGASGGGGPEGPNAGSAAGTAGNDDQIAPARGVGFGVRPNAERRTPLLDGPIAVSAPTKIGETGATGEDGTPGDGAPSIDDETDDETDDSEFGAGEPDRATPTYENAPIRATAEDVPGFGPLQSLAALAVTLLVAIRTRRTR</sequence>
<proteinExistence type="predicted"/>
<dbReference type="EMBL" id="CP001365">
    <property type="protein sequence ID" value="ACM56508.1"/>
    <property type="molecule type" value="Genomic_DNA"/>
</dbReference>
<reference evidence="2 3" key="1">
    <citation type="journal article" date="2016" name="Stand. Genomic Sci.">
        <title>Complete genome sequence of the Antarctic Halorubrum lacusprofundi type strain ACAM 34.</title>
        <authorList>
            <person name="Anderson I.J."/>
            <person name="DasSarma P."/>
            <person name="Lucas S."/>
            <person name="Copeland A."/>
            <person name="Lapidus A."/>
            <person name="Del Rio T.G."/>
            <person name="Tice H."/>
            <person name="Dalin E."/>
            <person name="Bruce D.C."/>
            <person name="Goodwin L."/>
            <person name="Pitluck S."/>
            <person name="Sims D."/>
            <person name="Brettin T.S."/>
            <person name="Detter J.C."/>
            <person name="Han C.S."/>
            <person name="Larimer F."/>
            <person name="Hauser L."/>
            <person name="Land M."/>
            <person name="Ivanova N."/>
            <person name="Richardson P."/>
            <person name="Cavicchioli R."/>
            <person name="DasSarma S."/>
            <person name="Woese C.R."/>
            <person name="Kyrpides N.C."/>
        </authorList>
    </citation>
    <scope>NUCLEOTIDE SEQUENCE [LARGE SCALE GENOMIC DNA]</scope>
    <source>
        <strain evidence="3">ATCC 49239 / DSM 5036 / JCM 8891 / ACAM 34</strain>
    </source>
</reference>
<protein>
    <recommendedName>
        <fullName evidence="4">PGF-CTERM sorting domain-containing protein</fullName>
    </recommendedName>
</protein>
<dbReference type="KEGG" id="hla:Hlac_0910"/>
<name>B9LMC0_HALLT</name>
<dbReference type="HOGENOM" id="CLU_583445_0_0_2"/>
<accession>B9LMC0</accession>
<feature type="compositionally biased region" description="Acidic residues" evidence="1">
    <location>
        <begin position="405"/>
        <end position="417"/>
    </location>
</feature>
<organism evidence="2 3">
    <name type="scientific">Halorubrum lacusprofundi (strain ATCC 49239 / DSM 5036 / JCM 8891 / ACAM 34)</name>
    <dbReference type="NCBI Taxonomy" id="416348"/>
    <lineage>
        <taxon>Archaea</taxon>
        <taxon>Methanobacteriati</taxon>
        <taxon>Methanobacteriota</taxon>
        <taxon>Stenosarchaea group</taxon>
        <taxon>Halobacteria</taxon>
        <taxon>Halobacteriales</taxon>
        <taxon>Haloferacaceae</taxon>
        <taxon>Halorubrum</taxon>
    </lineage>
</organism>
<dbReference type="Proteomes" id="UP000000740">
    <property type="component" value="Chromosome 1"/>
</dbReference>